<dbReference type="GO" id="GO:0003677">
    <property type="term" value="F:DNA binding"/>
    <property type="evidence" value="ECO:0007669"/>
    <property type="project" value="UniProtKB-KW"/>
</dbReference>
<accession>A0A7K1L2M5</accession>
<gene>
    <name evidence="6" type="ORF">GNZ18_18870</name>
</gene>
<dbReference type="AlphaFoldDB" id="A0A7K1L2M5"/>
<dbReference type="InterPro" id="IPR029016">
    <property type="entry name" value="GAF-like_dom_sf"/>
</dbReference>
<evidence type="ECO:0000259" key="4">
    <source>
        <dbReference type="PROSITE" id="PS51077"/>
    </source>
</evidence>
<dbReference type="PROSITE" id="PS51078">
    <property type="entry name" value="ICLR_ED"/>
    <property type="match status" value="1"/>
</dbReference>
<evidence type="ECO:0000313" key="7">
    <source>
        <dbReference type="Proteomes" id="UP000432015"/>
    </source>
</evidence>
<keyword evidence="3" id="KW-0804">Transcription</keyword>
<dbReference type="SMART" id="SM00346">
    <property type="entry name" value="HTH_ICLR"/>
    <property type="match status" value="1"/>
</dbReference>
<dbReference type="InterPro" id="IPR036390">
    <property type="entry name" value="WH_DNA-bd_sf"/>
</dbReference>
<dbReference type="InterPro" id="IPR005471">
    <property type="entry name" value="Tscrpt_reg_IclR_N"/>
</dbReference>
<feature type="domain" description="HTH iclR-type" evidence="4">
    <location>
        <begin position="11"/>
        <end position="78"/>
    </location>
</feature>
<dbReference type="Proteomes" id="UP000432015">
    <property type="component" value="Unassembled WGS sequence"/>
</dbReference>
<dbReference type="Pfam" id="PF01614">
    <property type="entry name" value="IclR_C"/>
    <property type="match status" value="1"/>
</dbReference>
<dbReference type="PROSITE" id="PS51077">
    <property type="entry name" value="HTH_ICLR"/>
    <property type="match status" value="1"/>
</dbReference>
<dbReference type="PANTHER" id="PTHR30136:SF34">
    <property type="entry name" value="TRANSCRIPTIONAL REGULATOR"/>
    <property type="match status" value="1"/>
</dbReference>
<organism evidence="6 7">
    <name type="scientific">Actinomadura litoris</name>
    <dbReference type="NCBI Taxonomy" id="2678616"/>
    <lineage>
        <taxon>Bacteria</taxon>
        <taxon>Bacillati</taxon>
        <taxon>Actinomycetota</taxon>
        <taxon>Actinomycetes</taxon>
        <taxon>Streptosporangiales</taxon>
        <taxon>Thermomonosporaceae</taxon>
        <taxon>Actinomadura</taxon>
    </lineage>
</organism>
<dbReference type="EMBL" id="WOFH01000006">
    <property type="protein sequence ID" value="MUN38652.1"/>
    <property type="molecule type" value="Genomic_DNA"/>
</dbReference>
<evidence type="ECO:0000313" key="6">
    <source>
        <dbReference type="EMBL" id="MUN38652.1"/>
    </source>
</evidence>
<dbReference type="Gene3D" id="1.10.10.10">
    <property type="entry name" value="Winged helix-like DNA-binding domain superfamily/Winged helix DNA-binding domain"/>
    <property type="match status" value="1"/>
</dbReference>
<dbReference type="GO" id="GO:0003700">
    <property type="term" value="F:DNA-binding transcription factor activity"/>
    <property type="evidence" value="ECO:0007669"/>
    <property type="project" value="TreeGrafter"/>
</dbReference>
<dbReference type="SUPFAM" id="SSF55781">
    <property type="entry name" value="GAF domain-like"/>
    <property type="match status" value="1"/>
</dbReference>
<keyword evidence="2" id="KW-0238">DNA-binding</keyword>
<comment type="caution">
    <text evidence="6">The sequence shown here is derived from an EMBL/GenBank/DDBJ whole genome shotgun (WGS) entry which is preliminary data.</text>
</comment>
<sequence>MPREDAGPDFVEALARGLDVLRCFGSRPVPMSLTEIATATGLARPTARRIVRTLETLGYARTSPEGVVLTPRVLELGVAYTLSSGLWEVALPHLRELVERTDQAASVAELDGSDIIYVARVEVPKVVAVNIKVGMRLPAASTALGKVLLASLGDGALRAALRTETRSPHRAHRRRPVAEVEAELREVRARGWASTDGEVAPGIRSVAAPLRDGDGRTVAAVNVAALAAEVGPRELVEDLLPLLLRATGAIGRDYELIHAAPQRSVRRT</sequence>
<name>A0A7K1L2M5_9ACTN</name>
<protein>
    <submittedName>
        <fullName evidence="6">Helix-turn-helix domain-containing protein</fullName>
    </submittedName>
</protein>
<keyword evidence="7" id="KW-1185">Reference proteome</keyword>
<dbReference type="InterPro" id="IPR036388">
    <property type="entry name" value="WH-like_DNA-bd_sf"/>
</dbReference>
<dbReference type="InterPro" id="IPR014757">
    <property type="entry name" value="Tscrpt_reg_IclR_C"/>
</dbReference>
<dbReference type="InterPro" id="IPR050707">
    <property type="entry name" value="HTH_MetabolicPath_Reg"/>
</dbReference>
<reference evidence="6 7" key="1">
    <citation type="submission" date="2019-11" db="EMBL/GenBank/DDBJ databases">
        <authorList>
            <person name="Cao P."/>
        </authorList>
    </citation>
    <scope>NUCLEOTIDE SEQUENCE [LARGE SCALE GENOMIC DNA]</scope>
    <source>
        <strain evidence="6 7">NEAU-AAG5</strain>
    </source>
</reference>
<dbReference type="SUPFAM" id="SSF46785">
    <property type="entry name" value="Winged helix' DNA-binding domain"/>
    <property type="match status" value="1"/>
</dbReference>
<proteinExistence type="predicted"/>
<dbReference type="RefSeq" id="WP_156217815.1">
    <property type="nucleotide sequence ID" value="NZ_WOFH01000006.1"/>
</dbReference>
<dbReference type="PANTHER" id="PTHR30136">
    <property type="entry name" value="HELIX-TURN-HELIX TRANSCRIPTIONAL REGULATOR, ICLR FAMILY"/>
    <property type="match status" value="1"/>
</dbReference>
<feature type="domain" description="IclR-ED" evidence="5">
    <location>
        <begin position="72"/>
        <end position="256"/>
    </location>
</feature>
<evidence type="ECO:0000256" key="2">
    <source>
        <dbReference type="ARBA" id="ARBA00023125"/>
    </source>
</evidence>
<evidence type="ECO:0000256" key="1">
    <source>
        <dbReference type="ARBA" id="ARBA00023015"/>
    </source>
</evidence>
<dbReference type="Pfam" id="PF09339">
    <property type="entry name" value="HTH_IclR"/>
    <property type="match status" value="1"/>
</dbReference>
<evidence type="ECO:0000259" key="5">
    <source>
        <dbReference type="PROSITE" id="PS51078"/>
    </source>
</evidence>
<dbReference type="GO" id="GO:0045892">
    <property type="term" value="P:negative regulation of DNA-templated transcription"/>
    <property type="evidence" value="ECO:0007669"/>
    <property type="project" value="TreeGrafter"/>
</dbReference>
<keyword evidence="1" id="KW-0805">Transcription regulation</keyword>
<evidence type="ECO:0000256" key="3">
    <source>
        <dbReference type="ARBA" id="ARBA00023163"/>
    </source>
</evidence>
<dbReference type="Gene3D" id="3.30.450.40">
    <property type="match status" value="1"/>
</dbReference>